<evidence type="ECO:0000313" key="15">
    <source>
        <dbReference type="Proteomes" id="UP000280346"/>
    </source>
</evidence>
<keyword evidence="14" id="KW-0969">Cilium</keyword>
<comment type="function">
    <text evidence="12">Plays a role in the flagellum-specific transport system.</text>
</comment>
<dbReference type="GO" id="GO:0044781">
    <property type="term" value="P:bacterial-type flagellum organization"/>
    <property type="evidence" value="ECO:0007669"/>
    <property type="project" value="UniProtKB-UniRule"/>
</dbReference>
<dbReference type="PANTHER" id="PTHR30587">
    <property type="entry name" value="FLAGELLAR BIOSYNTHETIC PROTEIN FLIP"/>
    <property type="match status" value="1"/>
</dbReference>
<evidence type="ECO:0000256" key="6">
    <source>
        <dbReference type="ARBA" id="ARBA00022795"/>
    </source>
</evidence>
<feature type="chain" id="PRO_5019201797" description="Flagellar biosynthetic protein FliP" evidence="13">
    <location>
        <begin position="34"/>
        <end position="256"/>
    </location>
</feature>
<evidence type="ECO:0000256" key="9">
    <source>
        <dbReference type="ARBA" id="ARBA00023136"/>
    </source>
</evidence>
<evidence type="ECO:0000256" key="11">
    <source>
        <dbReference type="ARBA" id="ARBA00023225"/>
    </source>
</evidence>
<feature type="signal peptide" evidence="13">
    <location>
        <begin position="1"/>
        <end position="33"/>
    </location>
</feature>
<dbReference type="PANTHER" id="PTHR30587:SF0">
    <property type="entry name" value="FLAGELLAR BIOSYNTHETIC PROTEIN FLIP"/>
    <property type="match status" value="1"/>
</dbReference>
<evidence type="ECO:0000313" key="14">
    <source>
        <dbReference type="EMBL" id="RUQ65232.1"/>
    </source>
</evidence>
<comment type="subcellular location">
    <subcellularLocation>
        <location evidence="12">Cell membrane</location>
        <topology evidence="12">Multi-pass membrane protein</topology>
    </subcellularLocation>
    <subcellularLocation>
        <location evidence="12">Bacterial flagellum basal body</location>
    </subcellularLocation>
</comment>
<keyword evidence="7 12" id="KW-0653">Protein transport</keyword>
<dbReference type="AlphaFoldDB" id="A0A433J2A7"/>
<dbReference type="PRINTS" id="PR00951">
    <property type="entry name" value="FLGBIOSNFLIP"/>
</dbReference>
<dbReference type="Pfam" id="PF00813">
    <property type="entry name" value="FliP"/>
    <property type="match status" value="1"/>
</dbReference>
<keyword evidence="3 12" id="KW-0813">Transport</keyword>
<proteinExistence type="inferred from homology"/>
<dbReference type="InterPro" id="IPR005838">
    <property type="entry name" value="T3SS_IM_P"/>
</dbReference>
<evidence type="ECO:0000256" key="2">
    <source>
        <dbReference type="ARBA" id="ARBA00021714"/>
    </source>
</evidence>
<dbReference type="PROSITE" id="PS01061">
    <property type="entry name" value="FLIP_2"/>
    <property type="match status" value="1"/>
</dbReference>
<dbReference type="NCBIfam" id="NF009438">
    <property type="entry name" value="PRK12797.1"/>
    <property type="match status" value="1"/>
</dbReference>
<dbReference type="RefSeq" id="WP_127003147.1">
    <property type="nucleotide sequence ID" value="NZ_JBNPXW010000020.1"/>
</dbReference>
<keyword evidence="10" id="KW-0975">Bacterial flagellum</keyword>
<keyword evidence="13" id="KW-0732">Signal</keyword>
<dbReference type="Proteomes" id="UP000280346">
    <property type="component" value="Unassembled WGS sequence"/>
</dbReference>
<comment type="caution">
    <text evidence="14">The sequence shown here is derived from an EMBL/GenBank/DDBJ whole genome shotgun (WGS) entry which is preliminary data.</text>
</comment>
<feature type="transmembrane region" description="Helical" evidence="12">
    <location>
        <begin position="227"/>
        <end position="246"/>
    </location>
</feature>
<dbReference type="OrthoDB" id="9805111at2"/>
<gene>
    <name evidence="12 14" type="primary">fliP</name>
    <name evidence="14" type="ORF">EJ913_25275</name>
</gene>
<keyword evidence="6 12" id="KW-1005">Bacterial flagellum biogenesis</keyword>
<dbReference type="NCBIfam" id="TIGR01103">
    <property type="entry name" value="fliP"/>
    <property type="match status" value="1"/>
</dbReference>
<protein>
    <recommendedName>
        <fullName evidence="2 12">Flagellar biosynthetic protein FliP</fullName>
    </recommendedName>
</protein>
<evidence type="ECO:0000256" key="4">
    <source>
        <dbReference type="ARBA" id="ARBA00022475"/>
    </source>
</evidence>
<keyword evidence="9 12" id="KW-0472">Membrane</keyword>
<evidence type="ECO:0000256" key="5">
    <source>
        <dbReference type="ARBA" id="ARBA00022692"/>
    </source>
</evidence>
<comment type="similarity">
    <text evidence="1 12">Belongs to the FliP/MopC/SpaP family.</text>
</comment>
<keyword evidence="14" id="KW-0282">Flagellum</keyword>
<accession>A0A433J2A7</accession>
<evidence type="ECO:0000256" key="7">
    <source>
        <dbReference type="ARBA" id="ARBA00022927"/>
    </source>
</evidence>
<evidence type="ECO:0000256" key="8">
    <source>
        <dbReference type="ARBA" id="ARBA00022989"/>
    </source>
</evidence>
<dbReference type="InterPro" id="IPR006311">
    <property type="entry name" value="TAT_signal"/>
</dbReference>
<evidence type="ECO:0000256" key="13">
    <source>
        <dbReference type="SAM" id="SignalP"/>
    </source>
</evidence>
<feature type="transmembrane region" description="Helical" evidence="12">
    <location>
        <begin position="195"/>
        <end position="215"/>
    </location>
</feature>
<keyword evidence="5 12" id="KW-0812">Transmembrane</keyword>
<evidence type="ECO:0000256" key="12">
    <source>
        <dbReference type="RuleBase" id="RU362069"/>
    </source>
</evidence>
<evidence type="ECO:0000256" key="3">
    <source>
        <dbReference type="ARBA" id="ARBA00022448"/>
    </source>
</evidence>
<dbReference type="InterPro" id="IPR005837">
    <property type="entry name" value="FliP"/>
</dbReference>
<reference evidence="14 15" key="1">
    <citation type="submission" date="2018-12" db="EMBL/GenBank/DDBJ databases">
        <authorList>
            <person name="Yang Y."/>
        </authorList>
    </citation>
    <scope>NUCLEOTIDE SEQUENCE [LARGE SCALE GENOMIC DNA]</scope>
    <source>
        <strain evidence="14 15">GSF71</strain>
    </source>
</reference>
<dbReference type="GO" id="GO:0005886">
    <property type="term" value="C:plasma membrane"/>
    <property type="evidence" value="ECO:0007669"/>
    <property type="project" value="UniProtKB-SubCell"/>
</dbReference>
<name>A0A433J2A7_9PROT</name>
<sequence length="256" mass="28060">MTARRRWARLAAALALALLVGVTAGLTAGPALAQSMTFDLGDAGGTATGRIVQLIGVITVLSLAPSILIMMTAFTRIVIVLSFLRNALGVQQVPPTTVLMSLAMFLTFFVMAPVFERSYTQGIQPLMNQEIDEIEAFRRAVGPLREFMLNHTGEKDLRLFMDMARLQNVPEAADTPLHVLVPAFMISEIKRGFEIGFLLFLPFLIIDMVVSSILMSMGMMMLPPTMVAIPFKLIFFVLVDGWYLIAGSLARSFGTL</sequence>
<keyword evidence="15" id="KW-1185">Reference proteome</keyword>
<dbReference type="PROSITE" id="PS01060">
    <property type="entry name" value="FLIP_1"/>
    <property type="match status" value="1"/>
</dbReference>
<organism evidence="14 15">
    <name type="scientific">Azospirillum doebereinerae</name>
    <dbReference type="NCBI Taxonomy" id="92933"/>
    <lineage>
        <taxon>Bacteria</taxon>
        <taxon>Pseudomonadati</taxon>
        <taxon>Pseudomonadota</taxon>
        <taxon>Alphaproteobacteria</taxon>
        <taxon>Rhodospirillales</taxon>
        <taxon>Azospirillaceae</taxon>
        <taxon>Azospirillum</taxon>
    </lineage>
</organism>
<keyword evidence="11 12" id="KW-1006">Bacterial flagellum protein export</keyword>
<evidence type="ECO:0000256" key="1">
    <source>
        <dbReference type="ARBA" id="ARBA00006257"/>
    </source>
</evidence>
<keyword evidence="14" id="KW-0966">Cell projection</keyword>
<dbReference type="GO" id="GO:0009425">
    <property type="term" value="C:bacterial-type flagellum basal body"/>
    <property type="evidence" value="ECO:0007669"/>
    <property type="project" value="UniProtKB-SubCell"/>
</dbReference>
<feature type="transmembrane region" description="Helical" evidence="12">
    <location>
        <begin position="96"/>
        <end position="115"/>
    </location>
</feature>
<keyword evidence="8 12" id="KW-1133">Transmembrane helix</keyword>
<dbReference type="PRINTS" id="PR01302">
    <property type="entry name" value="TYPE3IMPPROT"/>
</dbReference>
<feature type="transmembrane region" description="Helical" evidence="12">
    <location>
        <begin position="57"/>
        <end position="84"/>
    </location>
</feature>
<dbReference type="EMBL" id="RZIJ01000026">
    <property type="protein sequence ID" value="RUQ65232.1"/>
    <property type="molecule type" value="Genomic_DNA"/>
</dbReference>
<evidence type="ECO:0000256" key="10">
    <source>
        <dbReference type="ARBA" id="ARBA00023143"/>
    </source>
</evidence>
<dbReference type="PROSITE" id="PS51318">
    <property type="entry name" value="TAT"/>
    <property type="match status" value="1"/>
</dbReference>
<dbReference type="GO" id="GO:0009306">
    <property type="term" value="P:protein secretion"/>
    <property type="evidence" value="ECO:0007669"/>
    <property type="project" value="UniProtKB-UniRule"/>
</dbReference>
<keyword evidence="4 12" id="KW-1003">Cell membrane</keyword>